<sequence length="209" mass="23226">MRNPIYNIQLLSKLLLEPTENLNQDDAGEYLGLIHTTAENTFSLLDNLLEWTKSQTGQLVYRPHKVNLAQVIKDIVISSDSIAQIKDIDLSSITVPNMEIYTDDKILKTILRNLVSNAIKFTGEGGKVTIFTIMAEDWVEIIVSDNGIGISENNQEHLFGSMSSLSSTNTGFGLVICKEFVEKLGGRIWVESVPGKGSDFKFTLPFKLS</sequence>
<evidence type="ECO:0000256" key="4">
    <source>
        <dbReference type="ARBA" id="ARBA00022679"/>
    </source>
</evidence>
<dbReference type="InterPro" id="IPR003594">
    <property type="entry name" value="HATPase_dom"/>
</dbReference>
<dbReference type="InterPro" id="IPR036097">
    <property type="entry name" value="HisK_dim/P_sf"/>
</dbReference>
<dbReference type="EMBL" id="JAKWBL010000001">
    <property type="protein sequence ID" value="MCH5597345.1"/>
    <property type="molecule type" value="Genomic_DNA"/>
</dbReference>
<keyword evidence="5 8" id="KW-0418">Kinase</keyword>
<dbReference type="InterPro" id="IPR005467">
    <property type="entry name" value="His_kinase_dom"/>
</dbReference>
<reference evidence="8 9" key="1">
    <citation type="submission" date="2022-02" db="EMBL/GenBank/DDBJ databases">
        <authorList>
            <person name="Min J."/>
        </authorList>
    </citation>
    <scope>NUCLEOTIDE SEQUENCE [LARGE SCALE GENOMIC DNA]</scope>
    <source>
        <strain evidence="8 9">GR10-1</strain>
    </source>
</reference>
<dbReference type="PANTHER" id="PTHR43711:SF31">
    <property type="entry name" value="HISTIDINE KINASE"/>
    <property type="match status" value="1"/>
</dbReference>
<dbReference type="Pfam" id="PF02518">
    <property type="entry name" value="HATPase_c"/>
    <property type="match status" value="1"/>
</dbReference>
<organism evidence="8 9">
    <name type="scientific">Niabella ginsengisoli</name>
    <dbReference type="NCBI Taxonomy" id="522298"/>
    <lineage>
        <taxon>Bacteria</taxon>
        <taxon>Pseudomonadati</taxon>
        <taxon>Bacteroidota</taxon>
        <taxon>Chitinophagia</taxon>
        <taxon>Chitinophagales</taxon>
        <taxon>Chitinophagaceae</taxon>
        <taxon>Niabella</taxon>
    </lineage>
</organism>
<dbReference type="InterPro" id="IPR003661">
    <property type="entry name" value="HisK_dim/P_dom"/>
</dbReference>
<keyword evidence="6" id="KW-0902">Two-component regulatory system</keyword>
<keyword evidence="3" id="KW-0597">Phosphoprotein</keyword>
<protein>
    <recommendedName>
        <fullName evidence="2">histidine kinase</fullName>
        <ecNumber evidence="2">2.7.13.3</ecNumber>
    </recommendedName>
</protein>
<dbReference type="InterPro" id="IPR050736">
    <property type="entry name" value="Sensor_HK_Regulatory"/>
</dbReference>
<evidence type="ECO:0000256" key="1">
    <source>
        <dbReference type="ARBA" id="ARBA00000085"/>
    </source>
</evidence>
<accession>A0ABS9SG62</accession>
<dbReference type="SMART" id="SM00387">
    <property type="entry name" value="HATPase_c"/>
    <property type="match status" value="1"/>
</dbReference>
<dbReference type="SUPFAM" id="SSF55874">
    <property type="entry name" value="ATPase domain of HSP90 chaperone/DNA topoisomerase II/histidine kinase"/>
    <property type="match status" value="1"/>
</dbReference>
<dbReference type="InterPro" id="IPR004358">
    <property type="entry name" value="Sig_transdc_His_kin-like_C"/>
</dbReference>
<dbReference type="SUPFAM" id="SSF47384">
    <property type="entry name" value="Homodimeric domain of signal transducing histidine kinase"/>
    <property type="match status" value="1"/>
</dbReference>
<dbReference type="InterPro" id="IPR036890">
    <property type="entry name" value="HATPase_C_sf"/>
</dbReference>
<dbReference type="Gene3D" id="3.30.565.10">
    <property type="entry name" value="Histidine kinase-like ATPase, C-terminal domain"/>
    <property type="match status" value="1"/>
</dbReference>
<keyword evidence="4" id="KW-0808">Transferase</keyword>
<dbReference type="Proteomes" id="UP001202248">
    <property type="component" value="Unassembled WGS sequence"/>
</dbReference>
<gene>
    <name evidence="8" type="ORF">MKP09_05215</name>
</gene>
<dbReference type="CDD" id="cd00082">
    <property type="entry name" value="HisKA"/>
    <property type="match status" value="1"/>
</dbReference>
<name>A0ABS9SG62_9BACT</name>
<comment type="catalytic activity">
    <reaction evidence="1">
        <text>ATP + protein L-histidine = ADP + protein N-phospho-L-histidine.</text>
        <dbReference type="EC" id="2.7.13.3"/>
    </reaction>
</comment>
<evidence type="ECO:0000256" key="5">
    <source>
        <dbReference type="ARBA" id="ARBA00022777"/>
    </source>
</evidence>
<proteinExistence type="predicted"/>
<evidence type="ECO:0000313" key="9">
    <source>
        <dbReference type="Proteomes" id="UP001202248"/>
    </source>
</evidence>
<dbReference type="PANTHER" id="PTHR43711">
    <property type="entry name" value="TWO-COMPONENT HISTIDINE KINASE"/>
    <property type="match status" value="1"/>
</dbReference>
<evidence type="ECO:0000256" key="6">
    <source>
        <dbReference type="ARBA" id="ARBA00023012"/>
    </source>
</evidence>
<comment type="caution">
    <text evidence="8">The sequence shown here is derived from an EMBL/GenBank/DDBJ whole genome shotgun (WGS) entry which is preliminary data.</text>
</comment>
<evidence type="ECO:0000256" key="3">
    <source>
        <dbReference type="ARBA" id="ARBA00022553"/>
    </source>
</evidence>
<dbReference type="Gene3D" id="1.10.287.130">
    <property type="match status" value="1"/>
</dbReference>
<feature type="domain" description="Histidine kinase" evidence="7">
    <location>
        <begin position="1"/>
        <end position="208"/>
    </location>
</feature>
<evidence type="ECO:0000256" key="2">
    <source>
        <dbReference type="ARBA" id="ARBA00012438"/>
    </source>
</evidence>
<evidence type="ECO:0000313" key="8">
    <source>
        <dbReference type="EMBL" id="MCH5597345.1"/>
    </source>
</evidence>
<dbReference type="EC" id="2.7.13.3" evidence="2"/>
<dbReference type="PROSITE" id="PS50109">
    <property type="entry name" value="HIS_KIN"/>
    <property type="match status" value="1"/>
</dbReference>
<dbReference type="GO" id="GO:0016301">
    <property type="term" value="F:kinase activity"/>
    <property type="evidence" value="ECO:0007669"/>
    <property type="project" value="UniProtKB-KW"/>
</dbReference>
<evidence type="ECO:0000259" key="7">
    <source>
        <dbReference type="PROSITE" id="PS50109"/>
    </source>
</evidence>
<dbReference type="PRINTS" id="PR00344">
    <property type="entry name" value="BCTRLSENSOR"/>
</dbReference>
<keyword evidence="9" id="KW-1185">Reference proteome</keyword>